<dbReference type="InterPro" id="IPR029035">
    <property type="entry name" value="DHS-like_NAD/FAD-binding_dom"/>
</dbReference>
<keyword evidence="3" id="KW-1185">Reference proteome</keyword>
<evidence type="ECO:0000313" key="2">
    <source>
        <dbReference type="EMBL" id="NSL51847.1"/>
    </source>
</evidence>
<dbReference type="Pfam" id="PF00766">
    <property type="entry name" value="ETF_alpha"/>
    <property type="match status" value="1"/>
</dbReference>
<dbReference type="SUPFAM" id="SSF52402">
    <property type="entry name" value="Adenine nucleotide alpha hydrolases-like"/>
    <property type="match status" value="1"/>
</dbReference>
<accession>A0A8J8KBQ1</accession>
<dbReference type="GO" id="GO:0009055">
    <property type="term" value="F:electron transfer activity"/>
    <property type="evidence" value="ECO:0007669"/>
    <property type="project" value="InterPro"/>
</dbReference>
<dbReference type="Gene3D" id="3.40.50.1220">
    <property type="entry name" value="TPP-binding domain"/>
    <property type="match status" value="1"/>
</dbReference>
<dbReference type="AlphaFoldDB" id="A0A8J8KBQ1"/>
<proteinExistence type="predicted"/>
<dbReference type="InterPro" id="IPR014729">
    <property type="entry name" value="Rossmann-like_a/b/a_fold"/>
</dbReference>
<dbReference type="PANTHER" id="PTHR43153:SF1">
    <property type="entry name" value="ELECTRON TRANSFER FLAVOPROTEIN SUBUNIT ALPHA, MITOCHONDRIAL"/>
    <property type="match status" value="1"/>
</dbReference>
<dbReference type="GO" id="GO:0050660">
    <property type="term" value="F:flavin adenine dinucleotide binding"/>
    <property type="evidence" value="ECO:0007669"/>
    <property type="project" value="InterPro"/>
</dbReference>
<reference evidence="2" key="1">
    <citation type="submission" date="2020-06" db="EMBL/GenBank/DDBJ databases">
        <title>A novel thermopfilic bacterium from Erzurum, Turkey.</title>
        <authorList>
            <person name="Adiguzel A."/>
            <person name="Ay H."/>
            <person name="Baltaci M.O."/>
        </authorList>
    </citation>
    <scope>NUCLEOTIDE SEQUENCE</scope>
    <source>
        <strain evidence="2">P2</strain>
    </source>
</reference>
<feature type="domain" description="Electron transfer flavoprotein alpha subunit C-terminal" evidence="1">
    <location>
        <begin position="200"/>
        <end position="280"/>
    </location>
</feature>
<dbReference type="PANTHER" id="PTHR43153">
    <property type="entry name" value="ELECTRON TRANSFER FLAVOPROTEIN ALPHA"/>
    <property type="match status" value="1"/>
</dbReference>
<name>A0A8J8KBQ1_9BACI</name>
<dbReference type="InterPro" id="IPR014731">
    <property type="entry name" value="ETF_asu_C"/>
</dbReference>
<dbReference type="InterPro" id="IPR001308">
    <property type="entry name" value="ETF_a/FixB"/>
</dbReference>
<organism evidence="2 3">
    <name type="scientific">Calidifontibacillus erzurumensis</name>
    <dbReference type="NCBI Taxonomy" id="2741433"/>
    <lineage>
        <taxon>Bacteria</taxon>
        <taxon>Bacillati</taxon>
        <taxon>Bacillota</taxon>
        <taxon>Bacilli</taxon>
        <taxon>Bacillales</taxon>
        <taxon>Bacillaceae</taxon>
        <taxon>Calidifontibacillus/Schinkia group</taxon>
        <taxon>Calidifontibacillus</taxon>
    </lineage>
</organism>
<gene>
    <name evidence="2" type="ORF">HR057_08800</name>
</gene>
<dbReference type="RefSeq" id="WP_173731055.1">
    <property type="nucleotide sequence ID" value="NZ_JABTTE010000010.1"/>
</dbReference>
<comment type="caution">
    <text evidence="2">The sequence shown here is derived from an EMBL/GenBank/DDBJ whole genome shotgun (WGS) entry which is preliminary data.</text>
</comment>
<dbReference type="SUPFAM" id="SSF52467">
    <property type="entry name" value="DHS-like NAD/FAD-binding domain"/>
    <property type="match status" value="1"/>
</dbReference>
<dbReference type="Gene3D" id="3.40.50.620">
    <property type="entry name" value="HUPs"/>
    <property type="match status" value="1"/>
</dbReference>
<evidence type="ECO:0000259" key="1">
    <source>
        <dbReference type="Pfam" id="PF00766"/>
    </source>
</evidence>
<protein>
    <submittedName>
        <fullName evidence="2">Electron transfer flavoprotein subunit alpha/FixB family protein</fullName>
    </submittedName>
</protein>
<dbReference type="EMBL" id="JABTTE010000010">
    <property type="protein sequence ID" value="NSL51847.1"/>
    <property type="molecule type" value="Genomic_DNA"/>
</dbReference>
<dbReference type="Proteomes" id="UP000625804">
    <property type="component" value="Unassembled WGS sequence"/>
</dbReference>
<evidence type="ECO:0000313" key="3">
    <source>
        <dbReference type="Proteomes" id="UP000625804"/>
    </source>
</evidence>
<dbReference type="GO" id="GO:0033539">
    <property type="term" value="P:fatty acid beta-oxidation using acyl-CoA dehydrogenase"/>
    <property type="evidence" value="ECO:0007669"/>
    <property type="project" value="TreeGrafter"/>
</dbReference>
<sequence length="335" mass="37863">MDAVICYLPLKNGQSFTEETWGLVEIAKSIAPNNVKLIGFVVYSSLPRNQLEQLPFDEVYYANVEYDKWKVSDYHFQAFRRMQARLNFQKEVYLFSSNPLYLDVALKAAVQSEIPIITNAMEITYENKHLTVKREIYKAKANEFCTFLEDKKQMISIEQENLYGKQSFGKPYIIEEIKVMYDQSPIKFISEHQLDWKELKITEAKSVIGIGRGVYGGVAFDSILQLAEILNAPIGGSKVADELGLIPREKRIGASGSTIEADIYVAIGISGSSQHLEGIKGVKYVVAINNDPSAPIFKRCDIGIVGDFNEVVPKLVQSLLQERQSEENNEYLHIS</sequence>